<evidence type="ECO:0000313" key="3">
    <source>
        <dbReference type="EMBL" id="KPQ32704.1"/>
    </source>
</evidence>
<dbReference type="InterPro" id="IPR014747">
    <property type="entry name" value="Bac_photo_RC_H_C"/>
</dbReference>
<dbReference type="PANTHER" id="PTHR38463">
    <property type="entry name" value="STRESS RESPONSE PROTEIN YSNF"/>
    <property type="match status" value="1"/>
</dbReference>
<proteinExistence type="predicted"/>
<dbReference type="InterPro" id="IPR027275">
    <property type="entry name" value="PRC-brl_dom"/>
</dbReference>
<dbReference type="STRING" id="1666911.HLUCCA11_20745"/>
<dbReference type="SUPFAM" id="SSF50346">
    <property type="entry name" value="PRC-barrel domain"/>
    <property type="match status" value="1"/>
</dbReference>
<evidence type="ECO:0000259" key="2">
    <source>
        <dbReference type="Pfam" id="PF09557"/>
    </source>
</evidence>
<evidence type="ECO:0000259" key="1">
    <source>
        <dbReference type="Pfam" id="PF05239"/>
    </source>
</evidence>
<dbReference type="InterPro" id="IPR011033">
    <property type="entry name" value="PRC_barrel-like_sf"/>
</dbReference>
<evidence type="ECO:0000313" key="4">
    <source>
        <dbReference type="Proteomes" id="UP000050465"/>
    </source>
</evidence>
<dbReference type="PANTHER" id="PTHR38463:SF1">
    <property type="entry name" value="STRESS RESPONSE PROTEIN YSNF"/>
    <property type="match status" value="1"/>
</dbReference>
<dbReference type="EMBL" id="LJZR01000048">
    <property type="protein sequence ID" value="KPQ32704.1"/>
    <property type="molecule type" value="Genomic_DNA"/>
</dbReference>
<comment type="caution">
    <text evidence="3">The sequence shown here is derived from an EMBL/GenBank/DDBJ whole genome shotgun (WGS) entry which is preliminary data.</text>
</comment>
<dbReference type="Proteomes" id="UP000050465">
    <property type="component" value="Unassembled WGS sequence"/>
</dbReference>
<dbReference type="InterPro" id="IPR019060">
    <property type="entry name" value="DUF2382"/>
</dbReference>
<evidence type="ECO:0008006" key="5">
    <source>
        <dbReference type="Google" id="ProtNLM"/>
    </source>
</evidence>
<feature type="domain" description="PRC-barrel" evidence="1">
    <location>
        <begin position="22"/>
        <end position="92"/>
    </location>
</feature>
<dbReference type="Gene3D" id="3.90.50.10">
    <property type="entry name" value="Photosynthetic Reaction Center, subunit H, domain 2"/>
    <property type="match status" value="1"/>
</dbReference>
<sequence length="284" mass="32400">MTLLSLKETYPDYRNTFSDDSLSHLNDYSVYVSDDDKVGSIEDGLFDDTTGRFRYLIVDTGMWIFGKKVLLPIGKAEFDTTNRRVYVRGLTKDQVESLPEYHGTQAVDYNHEESVRGVYREAPAGRSIPVEGRAYTQETYDYDQYDADLYTAPQTTDTNQPIRLYEERLIADKNRMKAGNVSVGKHVETESSQVSIPVERERVVIERTEGTGTMAADPDHVFADGEVARMEVYEEKANVRKEAFVREEVNVRKETDQEMVTEKASIRREELDVDSDGATEVVSR</sequence>
<dbReference type="PATRIC" id="fig|1666911.3.peg.3092"/>
<feature type="domain" description="DUF2382" evidence="2">
    <location>
        <begin position="162"/>
        <end position="273"/>
    </location>
</feature>
<dbReference type="NCBIfam" id="TIGR02271">
    <property type="entry name" value="YsnF/AvaK domain"/>
    <property type="match status" value="1"/>
</dbReference>
<dbReference type="GO" id="GO:0019684">
    <property type="term" value="P:photosynthesis, light reaction"/>
    <property type="evidence" value="ECO:0007669"/>
    <property type="project" value="InterPro"/>
</dbReference>
<gene>
    <name evidence="3" type="ORF">HLUCCA11_20745</name>
</gene>
<name>A0A0P8BV36_9CYAN</name>
<dbReference type="Pfam" id="PF05239">
    <property type="entry name" value="PRC"/>
    <property type="match status" value="1"/>
</dbReference>
<dbReference type="GO" id="GO:0030077">
    <property type="term" value="C:plasma membrane light-harvesting complex"/>
    <property type="evidence" value="ECO:0007669"/>
    <property type="project" value="InterPro"/>
</dbReference>
<reference evidence="3 4" key="1">
    <citation type="submission" date="2015-09" db="EMBL/GenBank/DDBJ databases">
        <title>Identification and resolution of microdiversity through metagenomic sequencing of parallel consortia.</title>
        <authorList>
            <person name="Nelson W.C."/>
            <person name="Romine M.F."/>
            <person name="Lindemann S.R."/>
        </authorList>
    </citation>
    <scope>NUCLEOTIDE SEQUENCE [LARGE SCALE GENOMIC DNA]</scope>
    <source>
        <strain evidence="3">Ana</strain>
    </source>
</reference>
<protein>
    <recommendedName>
        <fullName evidence="5">Photosystem reaction center subunit H</fullName>
    </recommendedName>
</protein>
<dbReference type="AlphaFoldDB" id="A0A0P8BV36"/>
<organism evidence="3 4">
    <name type="scientific">Phormidesmis priestleyi Ana</name>
    <dbReference type="NCBI Taxonomy" id="1666911"/>
    <lineage>
        <taxon>Bacteria</taxon>
        <taxon>Bacillati</taxon>
        <taxon>Cyanobacteriota</taxon>
        <taxon>Cyanophyceae</taxon>
        <taxon>Leptolyngbyales</taxon>
        <taxon>Leptolyngbyaceae</taxon>
        <taxon>Phormidesmis</taxon>
    </lineage>
</organism>
<accession>A0A0P8BV36</accession>
<dbReference type="InterPro" id="IPR052967">
    <property type="entry name" value="Stress_Response_Assoc"/>
</dbReference>
<dbReference type="Pfam" id="PF09557">
    <property type="entry name" value="DUF2382"/>
    <property type="match status" value="1"/>
</dbReference>